<keyword evidence="2 5" id="KW-0812">Transmembrane</keyword>
<reference evidence="11" key="1">
    <citation type="submission" date="2016-10" db="EMBL/GenBank/DDBJ databases">
        <authorList>
            <person name="Varghese N."/>
            <person name="Submissions S."/>
        </authorList>
    </citation>
    <scope>NUCLEOTIDE SEQUENCE [LARGE SCALE GENOMIC DNA]</scope>
    <source>
        <strain evidence="11">BL9</strain>
    </source>
</reference>
<comment type="subcellular location">
    <subcellularLocation>
        <location evidence="1">Membrane</location>
        <topology evidence="1">Multi-pass membrane protein</topology>
    </subcellularLocation>
</comment>
<dbReference type="GO" id="GO:0006508">
    <property type="term" value="P:proteolysis"/>
    <property type="evidence" value="ECO:0007669"/>
    <property type="project" value="UniProtKB-KW"/>
</dbReference>
<proteinExistence type="predicted"/>
<evidence type="ECO:0000256" key="6">
    <source>
        <dbReference type="SAM" id="SignalP"/>
    </source>
</evidence>
<dbReference type="Pfam" id="PF24961">
    <property type="entry name" value="NfeD_membrane"/>
    <property type="match status" value="1"/>
</dbReference>
<feature type="domain" description="NfeD1b N-terminal" evidence="9">
    <location>
        <begin position="41"/>
        <end position="230"/>
    </location>
</feature>
<dbReference type="Gene3D" id="3.90.226.10">
    <property type="entry name" value="2-enoyl-CoA Hydratase, Chain A, domain 1"/>
    <property type="match status" value="1"/>
</dbReference>
<feature type="domain" description="NfeD integral membrane" evidence="8">
    <location>
        <begin position="250"/>
        <end position="365"/>
    </location>
</feature>
<feature type="transmembrane region" description="Helical" evidence="5">
    <location>
        <begin position="271"/>
        <end position="288"/>
    </location>
</feature>
<gene>
    <name evidence="10" type="ORF">SAMN05720606_10136</name>
</gene>
<dbReference type="PANTHER" id="PTHR33507">
    <property type="entry name" value="INNER MEMBRANE PROTEIN YBBJ"/>
    <property type="match status" value="1"/>
</dbReference>
<accession>A0A1G5AP66</accession>
<dbReference type="AlphaFoldDB" id="A0A1G5AP66"/>
<feature type="domain" description="NfeD-like C-terminal" evidence="7">
    <location>
        <begin position="394"/>
        <end position="448"/>
    </location>
</feature>
<feature type="transmembrane region" description="Helical" evidence="5">
    <location>
        <begin position="345"/>
        <end position="366"/>
    </location>
</feature>
<keyword evidence="10" id="KW-0645">Protease</keyword>
<dbReference type="InterPro" id="IPR012340">
    <property type="entry name" value="NA-bd_OB-fold"/>
</dbReference>
<evidence type="ECO:0000259" key="9">
    <source>
        <dbReference type="Pfam" id="PF25145"/>
    </source>
</evidence>
<dbReference type="Pfam" id="PF01957">
    <property type="entry name" value="NfeD"/>
    <property type="match status" value="1"/>
</dbReference>
<evidence type="ECO:0000256" key="4">
    <source>
        <dbReference type="ARBA" id="ARBA00023136"/>
    </source>
</evidence>
<keyword evidence="10" id="KW-0378">Hydrolase</keyword>
<evidence type="ECO:0000256" key="1">
    <source>
        <dbReference type="ARBA" id="ARBA00004141"/>
    </source>
</evidence>
<sequence>MRGKRRKKLTGSMMLLMLLTLLLPVWIGIPSAHAAEKNGAVYVIPVDKPIEQGLGKFMERGFKEAEEMNAGLIILDINTPGGRVDTADALGTMIKNSPIETLAFVRGDAASAGSFLALNADKIVMSPGSMIGAAAMVDSTGKHVDDPKLVAYWTSKMEGAAQKSGRDGDIAAGMADVNIVVEMPEINKTKQKGEIIALSAEDALKVGYADHISNTPEEAAAWLGYNQENVFKLERTAAENISTFLTNPIVMTVLLFIGIAGVIIELIVPGFGVPGIVGIVCFVLYFSGNYIAGFAGAETWVLFTVGLVMMILEMFIPSFGILGILGSIALVAGVVRAAYDTSDAFVSLGIAFGAALVVIAIIAVVFKDRGIWNRFILSDKLSADRGYSSASERKELIGLQGISLTPLRPAGTAMFDGERVDVVTDGAFIPVDTPVIVIKAEGSRIVVQQALPV</sequence>
<dbReference type="STRING" id="582692.SAMN05720606_10136"/>
<dbReference type="Pfam" id="PF25145">
    <property type="entry name" value="NfeD1b_N"/>
    <property type="match status" value="1"/>
</dbReference>
<dbReference type="EMBL" id="FMVM01000001">
    <property type="protein sequence ID" value="SCX79657.1"/>
    <property type="molecule type" value="Genomic_DNA"/>
</dbReference>
<name>A0A1G5AP66_9BACL</name>
<protein>
    <submittedName>
        <fullName evidence="10">Membrane-bound serine protease (ClpP class)</fullName>
    </submittedName>
</protein>
<dbReference type="InterPro" id="IPR056738">
    <property type="entry name" value="NfeD1b_N"/>
</dbReference>
<evidence type="ECO:0000313" key="10">
    <source>
        <dbReference type="EMBL" id="SCX79657.1"/>
    </source>
</evidence>
<keyword evidence="11" id="KW-1185">Reference proteome</keyword>
<dbReference type="Gene3D" id="2.40.50.140">
    <property type="entry name" value="Nucleic acid-binding proteins"/>
    <property type="match status" value="1"/>
</dbReference>
<evidence type="ECO:0000256" key="3">
    <source>
        <dbReference type="ARBA" id="ARBA00022989"/>
    </source>
</evidence>
<dbReference type="InterPro" id="IPR002810">
    <property type="entry name" value="NfeD-like_C"/>
</dbReference>
<dbReference type="GO" id="GO:0005886">
    <property type="term" value="C:plasma membrane"/>
    <property type="evidence" value="ECO:0007669"/>
    <property type="project" value="TreeGrafter"/>
</dbReference>
<evidence type="ECO:0000256" key="5">
    <source>
        <dbReference type="SAM" id="Phobius"/>
    </source>
</evidence>
<dbReference type="PANTHER" id="PTHR33507:SF3">
    <property type="entry name" value="INNER MEMBRANE PROTEIN YBBJ"/>
    <property type="match status" value="1"/>
</dbReference>
<feature type="transmembrane region" description="Helical" evidence="5">
    <location>
        <begin position="294"/>
        <end position="312"/>
    </location>
</feature>
<feature type="chain" id="PRO_5011666044" evidence="6">
    <location>
        <begin position="35"/>
        <end position="453"/>
    </location>
</feature>
<dbReference type="InterPro" id="IPR056739">
    <property type="entry name" value="NfeD_membrane"/>
</dbReference>
<evidence type="ECO:0000313" key="11">
    <source>
        <dbReference type="Proteomes" id="UP000198538"/>
    </source>
</evidence>
<evidence type="ECO:0000259" key="8">
    <source>
        <dbReference type="Pfam" id="PF24961"/>
    </source>
</evidence>
<keyword evidence="3 5" id="KW-1133">Transmembrane helix</keyword>
<feature type="signal peptide" evidence="6">
    <location>
        <begin position="1"/>
        <end position="34"/>
    </location>
</feature>
<keyword evidence="6" id="KW-0732">Signal</keyword>
<feature type="transmembrane region" description="Helical" evidence="5">
    <location>
        <begin position="244"/>
        <end position="264"/>
    </location>
</feature>
<evidence type="ECO:0000256" key="2">
    <source>
        <dbReference type="ARBA" id="ARBA00022692"/>
    </source>
</evidence>
<evidence type="ECO:0000259" key="7">
    <source>
        <dbReference type="Pfam" id="PF01957"/>
    </source>
</evidence>
<dbReference type="InterPro" id="IPR052165">
    <property type="entry name" value="Membrane_assoc_protease"/>
</dbReference>
<dbReference type="Proteomes" id="UP000198538">
    <property type="component" value="Unassembled WGS sequence"/>
</dbReference>
<dbReference type="GO" id="GO:0008233">
    <property type="term" value="F:peptidase activity"/>
    <property type="evidence" value="ECO:0007669"/>
    <property type="project" value="UniProtKB-KW"/>
</dbReference>
<dbReference type="InterPro" id="IPR029045">
    <property type="entry name" value="ClpP/crotonase-like_dom_sf"/>
</dbReference>
<dbReference type="CDD" id="cd07021">
    <property type="entry name" value="Clp_protease_NfeD_like"/>
    <property type="match status" value="1"/>
</dbReference>
<dbReference type="SUPFAM" id="SSF52096">
    <property type="entry name" value="ClpP/crotonase"/>
    <property type="match status" value="1"/>
</dbReference>
<organism evidence="10 11">
    <name type="scientific">Paenibacillus polysaccharolyticus</name>
    <dbReference type="NCBI Taxonomy" id="582692"/>
    <lineage>
        <taxon>Bacteria</taxon>
        <taxon>Bacillati</taxon>
        <taxon>Bacillota</taxon>
        <taxon>Bacilli</taxon>
        <taxon>Bacillales</taxon>
        <taxon>Paenibacillaceae</taxon>
        <taxon>Paenibacillus</taxon>
    </lineage>
</organism>
<keyword evidence="4 5" id="KW-0472">Membrane</keyword>